<keyword evidence="3" id="KW-1185">Reference proteome</keyword>
<reference evidence="2 3" key="1">
    <citation type="submission" date="2019-03" db="EMBL/GenBank/DDBJ databases">
        <title>Genomic Encyclopedia of Archaeal and Bacterial Type Strains, Phase II (KMG-II): from individual species to whole genera.</title>
        <authorList>
            <person name="Goeker M."/>
        </authorList>
    </citation>
    <scope>NUCLEOTIDE SEQUENCE [LARGE SCALE GENOMIC DNA]</scope>
    <source>
        <strain evidence="2 3">DSM 28353</strain>
    </source>
</reference>
<evidence type="ECO:0000256" key="1">
    <source>
        <dbReference type="SAM" id="SignalP"/>
    </source>
</evidence>
<accession>A0A4R6W9N9</accession>
<protein>
    <recommendedName>
        <fullName evidence="4">Lipocalin-like protein</fullName>
    </recommendedName>
</protein>
<dbReference type="Proteomes" id="UP000295292">
    <property type="component" value="Unassembled WGS sequence"/>
</dbReference>
<organism evidence="2 3">
    <name type="scientific">Sphingobacterium yanglingense</name>
    <dbReference type="NCBI Taxonomy" id="1437280"/>
    <lineage>
        <taxon>Bacteria</taxon>
        <taxon>Pseudomonadati</taxon>
        <taxon>Bacteroidota</taxon>
        <taxon>Sphingobacteriia</taxon>
        <taxon>Sphingobacteriales</taxon>
        <taxon>Sphingobacteriaceae</taxon>
        <taxon>Sphingobacterium</taxon>
    </lineage>
</organism>
<proteinExistence type="predicted"/>
<name>A0A4R6W9N9_9SPHI</name>
<comment type="caution">
    <text evidence="2">The sequence shown here is derived from an EMBL/GenBank/DDBJ whole genome shotgun (WGS) entry which is preliminary data.</text>
</comment>
<evidence type="ECO:0008006" key="4">
    <source>
        <dbReference type="Google" id="ProtNLM"/>
    </source>
</evidence>
<feature type="signal peptide" evidence="1">
    <location>
        <begin position="1"/>
        <end position="20"/>
    </location>
</feature>
<dbReference type="EMBL" id="SNYV01000018">
    <property type="protein sequence ID" value="TDQ73919.1"/>
    <property type="molecule type" value="Genomic_DNA"/>
</dbReference>
<gene>
    <name evidence="2" type="ORF">CLV99_4357</name>
</gene>
<feature type="chain" id="PRO_5020198076" description="Lipocalin-like protein" evidence="1">
    <location>
        <begin position="21"/>
        <end position="152"/>
    </location>
</feature>
<dbReference type="AlphaFoldDB" id="A0A4R6W9N9"/>
<dbReference type="RefSeq" id="WP_133586486.1">
    <property type="nucleotide sequence ID" value="NZ_SNYV01000018.1"/>
</dbReference>
<evidence type="ECO:0000313" key="2">
    <source>
        <dbReference type="EMBL" id="TDQ73919.1"/>
    </source>
</evidence>
<sequence length="152" mass="17747">MKYNLLFPILGVFFLTSAIAIDTQGMNSDEAITQTANTQTLKIDGKWKLLEKSEKSLLHGERRHNRETYKKPVIYDFTTPKKLKISRNGELEVYDYVLKNNIITIYWDVYMKEPEGIEYTVKINNGKLNLQYEEKPAAKPNFFTIDYNLEAI</sequence>
<keyword evidence="1" id="KW-0732">Signal</keyword>
<evidence type="ECO:0000313" key="3">
    <source>
        <dbReference type="Proteomes" id="UP000295292"/>
    </source>
</evidence>